<name>A0A8X6QQN2_NEPPI</name>
<feature type="region of interest" description="Disordered" evidence="1">
    <location>
        <begin position="43"/>
        <end position="106"/>
    </location>
</feature>
<dbReference type="GO" id="GO:0003677">
    <property type="term" value="F:DNA binding"/>
    <property type="evidence" value="ECO:0007669"/>
    <property type="project" value="UniProtKB-KW"/>
</dbReference>
<evidence type="ECO:0000313" key="3">
    <source>
        <dbReference type="Proteomes" id="UP000887013"/>
    </source>
</evidence>
<feature type="compositionally biased region" description="Low complexity" evidence="1">
    <location>
        <begin position="56"/>
        <end position="74"/>
    </location>
</feature>
<reference evidence="2" key="1">
    <citation type="submission" date="2020-08" db="EMBL/GenBank/DDBJ databases">
        <title>Multicomponent nature underlies the extraordinary mechanical properties of spider dragline silk.</title>
        <authorList>
            <person name="Kono N."/>
            <person name="Nakamura H."/>
            <person name="Mori M."/>
            <person name="Yoshida Y."/>
            <person name="Ohtoshi R."/>
            <person name="Malay A.D."/>
            <person name="Moran D.A.P."/>
            <person name="Tomita M."/>
            <person name="Numata K."/>
            <person name="Arakawa K."/>
        </authorList>
    </citation>
    <scope>NUCLEOTIDE SEQUENCE</scope>
</reference>
<dbReference type="AlphaFoldDB" id="A0A8X6QQN2"/>
<dbReference type="EMBL" id="BMAW01082967">
    <property type="protein sequence ID" value="GFU31553.1"/>
    <property type="molecule type" value="Genomic_DNA"/>
</dbReference>
<feature type="compositionally biased region" description="Pro residues" evidence="1">
    <location>
        <begin position="79"/>
        <end position="99"/>
    </location>
</feature>
<keyword evidence="3" id="KW-1185">Reference proteome</keyword>
<comment type="caution">
    <text evidence="2">The sequence shown here is derived from an EMBL/GenBank/DDBJ whole genome shotgun (WGS) entry which is preliminary data.</text>
</comment>
<dbReference type="Pfam" id="PF04503">
    <property type="entry name" value="SSDP"/>
    <property type="match status" value="1"/>
</dbReference>
<gene>
    <name evidence="2" type="primary">QR98_0078700</name>
    <name evidence="2" type="ORF">NPIL_409191</name>
</gene>
<dbReference type="Proteomes" id="UP000887013">
    <property type="component" value="Unassembled WGS sequence"/>
</dbReference>
<evidence type="ECO:0000256" key="1">
    <source>
        <dbReference type="SAM" id="MobiDB-lite"/>
    </source>
</evidence>
<protein>
    <submittedName>
        <fullName evidence="2">Single-stranded DNA-binding protein 3-like protein</fullName>
    </submittedName>
</protein>
<organism evidence="2 3">
    <name type="scientific">Nephila pilipes</name>
    <name type="common">Giant wood spider</name>
    <name type="synonym">Nephila maculata</name>
    <dbReference type="NCBI Taxonomy" id="299642"/>
    <lineage>
        <taxon>Eukaryota</taxon>
        <taxon>Metazoa</taxon>
        <taxon>Ecdysozoa</taxon>
        <taxon>Arthropoda</taxon>
        <taxon>Chelicerata</taxon>
        <taxon>Arachnida</taxon>
        <taxon>Araneae</taxon>
        <taxon>Araneomorphae</taxon>
        <taxon>Entelegynae</taxon>
        <taxon>Araneoidea</taxon>
        <taxon>Nephilidae</taxon>
        <taxon>Nephila</taxon>
    </lineage>
</organism>
<sequence>MGLIMQNKYGNKATERCFGLPPIGRGKKKMGFVNSGYAVNGITHNPAAPSPLGQIPPNDGMPGGPMAPAGFFPNSHMRPSPPQQPVSQPSPHPQPPPPHSQMLPNQHPPFIYFEAVGICFGNADEYLNLDTPVRSCADTCSS</sequence>
<accession>A0A8X6QQN2</accession>
<keyword evidence="2" id="KW-0238">DNA-binding</keyword>
<proteinExistence type="predicted"/>
<evidence type="ECO:0000313" key="2">
    <source>
        <dbReference type="EMBL" id="GFU31553.1"/>
    </source>
</evidence>